<dbReference type="AlphaFoldDB" id="A0A7X1AY17"/>
<dbReference type="InterPro" id="IPR014263">
    <property type="entry name" value="Methanolan_biosynth_EpsI"/>
</dbReference>
<feature type="domain" description="Methanolan biosynthesis EpsI" evidence="1">
    <location>
        <begin position="11"/>
        <end position="164"/>
    </location>
</feature>
<comment type="caution">
    <text evidence="2">The sequence shown here is derived from an EMBL/GenBank/DDBJ whole genome shotgun (WGS) entry which is preliminary data.</text>
</comment>
<gene>
    <name evidence="2" type="ORF">H5P30_03965</name>
</gene>
<keyword evidence="3" id="KW-1185">Reference proteome</keyword>
<evidence type="ECO:0000313" key="3">
    <source>
        <dbReference type="Proteomes" id="UP000525652"/>
    </source>
</evidence>
<sequence>MKKIFPFLGFAVLAVLIVFNFYNPFTAEVEEGRGAHVGEYVPSELTGWSVKDKKLGETESVEARAASILDLDDFVYRNFSRKGGEEFFEVYVAYWSPGSASIVDVNAHTPDRCWTKNGWDIVNKEHRVENMCGDDLLLPAEKRTFEIQGNEQYVYFWHLVGGEAYEYGKRTNQFPTPYAYVRDFLKSKVLGTGEQYFIRINTNIPLDTLWRNNQFQEVLADLSGLGLTMEKDDVNVSS</sequence>
<organism evidence="2 3">
    <name type="scientific">Puniceicoccus vermicola</name>
    <dbReference type="NCBI Taxonomy" id="388746"/>
    <lineage>
        <taxon>Bacteria</taxon>
        <taxon>Pseudomonadati</taxon>
        <taxon>Verrucomicrobiota</taxon>
        <taxon>Opitutia</taxon>
        <taxon>Puniceicoccales</taxon>
        <taxon>Puniceicoccaceae</taxon>
        <taxon>Puniceicoccus</taxon>
    </lineage>
</organism>
<protein>
    <submittedName>
        <fullName evidence="2">Exosortase-associated EpsI family protein</fullName>
    </submittedName>
</protein>
<dbReference type="RefSeq" id="WP_185691665.1">
    <property type="nucleotide sequence ID" value="NZ_JACHVA010000040.1"/>
</dbReference>
<accession>A0A7X1AY17</accession>
<evidence type="ECO:0000313" key="2">
    <source>
        <dbReference type="EMBL" id="MBC2600930.1"/>
    </source>
</evidence>
<dbReference type="Proteomes" id="UP000525652">
    <property type="component" value="Unassembled WGS sequence"/>
</dbReference>
<dbReference type="EMBL" id="JACHVA010000040">
    <property type="protein sequence ID" value="MBC2600930.1"/>
    <property type="molecule type" value="Genomic_DNA"/>
</dbReference>
<reference evidence="2 3" key="1">
    <citation type="submission" date="2020-07" db="EMBL/GenBank/DDBJ databases">
        <authorList>
            <person name="Feng X."/>
        </authorList>
    </citation>
    <scope>NUCLEOTIDE SEQUENCE [LARGE SCALE GENOMIC DNA]</scope>
    <source>
        <strain evidence="2 3">JCM14086</strain>
    </source>
</reference>
<dbReference type="Pfam" id="PF11984">
    <property type="entry name" value="DUF3485"/>
    <property type="match status" value="1"/>
</dbReference>
<evidence type="ECO:0000259" key="1">
    <source>
        <dbReference type="Pfam" id="PF11984"/>
    </source>
</evidence>
<proteinExistence type="predicted"/>
<name>A0A7X1AY17_9BACT</name>